<dbReference type="InterPro" id="IPR001555">
    <property type="entry name" value="GART_AS"/>
</dbReference>
<feature type="binding site" evidence="5">
    <location>
        <begin position="106"/>
        <end position="109"/>
    </location>
    <ligand>
        <name>(6S)-5,6,7,8-tetrahydrofolate</name>
        <dbReference type="ChEBI" id="CHEBI:57453"/>
    </ligand>
</feature>
<feature type="domain" description="Formyl transferase C-terminal" evidence="7">
    <location>
        <begin position="199"/>
        <end position="295"/>
    </location>
</feature>
<protein>
    <recommendedName>
        <fullName evidence="2 5">Methionyl-tRNA formyltransferase</fullName>
        <ecNumber evidence="2 5">2.1.2.9</ecNumber>
    </recommendedName>
</protein>
<dbReference type="PROSITE" id="PS00373">
    <property type="entry name" value="GART"/>
    <property type="match status" value="1"/>
</dbReference>
<dbReference type="InterPro" id="IPR011034">
    <property type="entry name" value="Formyl_transferase-like_C_sf"/>
</dbReference>
<evidence type="ECO:0000259" key="7">
    <source>
        <dbReference type="Pfam" id="PF02911"/>
    </source>
</evidence>
<dbReference type="InterPro" id="IPR041711">
    <property type="entry name" value="Met-tRNA-FMT_N"/>
</dbReference>
<accession>A0A9D1E7R0</accession>
<evidence type="ECO:0000256" key="3">
    <source>
        <dbReference type="ARBA" id="ARBA00022679"/>
    </source>
</evidence>
<dbReference type="EC" id="2.1.2.9" evidence="2 5"/>
<dbReference type="GO" id="GO:0004479">
    <property type="term" value="F:methionyl-tRNA formyltransferase activity"/>
    <property type="evidence" value="ECO:0007669"/>
    <property type="project" value="UniProtKB-UniRule"/>
</dbReference>
<gene>
    <name evidence="5" type="primary">fmt</name>
    <name evidence="8" type="ORF">IAB94_06260</name>
</gene>
<proteinExistence type="inferred from homology"/>
<evidence type="ECO:0000256" key="5">
    <source>
        <dbReference type="HAMAP-Rule" id="MF_00182"/>
    </source>
</evidence>
<dbReference type="CDD" id="cd08704">
    <property type="entry name" value="Met_tRNA_FMT_C"/>
    <property type="match status" value="1"/>
</dbReference>
<evidence type="ECO:0000256" key="2">
    <source>
        <dbReference type="ARBA" id="ARBA00012261"/>
    </source>
</evidence>
<dbReference type="InterPro" id="IPR044135">
    <property type="entry name" value="Met-tRNA-FMT_C"/>
</dbReference>
<keyword evidence="3 5" id="KW-0808">Transferase</keyword>
<comment type="function">
    <text evidence="5">Attaches a formyl group to the free amino group of methionyl-tRNA(fMet). The formyl group appears to play a dual role in the initiator identity of N-formylmethionyl-tRNA by promoting its recognition by IF2 and preventing the misappropriation of this tRNA by the elongation apparatus.</text>
</comment>
<evidence type="ECO:0000313" key="8">
    <source>
        <dbReference type="EMBL" id="HIR67629.1"/>
    </source>
</evidence>
<name>A0A9D1E7R0_9FIRM</name>
<dbReference type="HAMAP" id="MF_00182">
    <property type="entry name" value="Formyl_trans"/>
    <property type="match status" value="1"/>
</dbReference>
<dbReference type="InterPro" id="IPR002376">
    <property type="entry name" value="Formyl_transf_N"/>
</dbReference>
<feature type="domain" description="Formyl transferase N-terminal" evidence="6">
    <location>
        <begin position="1"/>
        <end position="175"/>
    </location>
</feature>
<keyword evidence="4 5" id="KW-0648">Protein biosynthesis</keyword>
<comment type="similarity">
    <text evidence="1 5">Belongs to the Fmt family.</text>
</comment>
<dbReference type="Pfam" id="PF02911">
    <property type="entry name" value="Formyl_trans_C"/>
    <property type="match status" value="1"/>
</dbReference>
<dbReference type="InterPro" id="IPR005794">
    <property type="entry name" value="Fmt"/>
</dbReference>
<sequence length="304" mass="32707">MKIVFAGSPEYALPALKALCERGQVVGVITQPDKPVGRKKILTPTPVKAFAQERGIPVLDYPKIREHVAEVESLGGDVMITCAYGQILSKQILLSFPRGVWNLHASLLPKFRGASPIQAAILAGEKYTGVTVMRTEEALDSGDILLVKRCEVGDKTYGELSQELSRLSAEAAVEALDYLERGHPQVLMQDEAQATYCKKIKKEDARISFADAQNAVHLINAMSPSPLAYCLLNGVQLNIYKAQLCESPLEGAAGEVVRADKNGIVVKCGEGAINILRAQFAGGKPLSAADIVNGRKIKAGDILD</sequence>
<dbReference type="Proteomes" id="UP000823913">
    <property type="component" value="Unassembled WGS sequence"/>
</dbReference>
<comment type="catalytic activity">
    <reaction evidence="5">
        <text>L-methionyl-tRNA(fMet) + (6R)-10-formyltetrahydrofolate = N-formyl-L-methionyl-tRNA(fMet) + (6S)-5,6,7,8-tetrahydrofolate + H(+)</text>
        <dbReference type="Rhea" id="RHEA:24380"/>
        <dbReference type="Rhea" id="RHEA-COMP:9952"/>
        <dbReference type="Rhea" id="RHEA-COMP:9953"/>
        <dbReference type="ChEBI" id="CHEBI:15378"/>
        <dbReference type="ChEBI" id="CHEBI:57453"/>
        <dbReference type="ChEBI" id="CHEBI:78530"/>
        <dbReference type="ChEBI" id="CHEBI:78844"/>
        <dbReference type="ChEBI" id="CHEBI:195366"/>
        <dbReference type="EC" id="2.1.2.9"/>
    </reaction>
</comment>
<dbReference type="NCBIfam" id="TIGR00460">
    <property type="entry name" value="fmt"/>
    <property type="match status" value="1"/>
</dbReference>
<dbReference type="Gene3D" id="3.40.50.12230">
    <property type="match status" value="1"/>
</dbReference>
<dbReference type="GO" id="GO:0005829">
    <property type="term" value="C:cytosol"/>
    <property type="evidence" value="ECO:0007669"/>
    <property type="project" value="TreeGrafter"/>
</dbReference>
<dbReference type="InterPro" id="IPR005793">
    <property type="entry name" value="Formyl_trans_C"/>
</dbReference>
<evidence type="ECO:0000313" key="9">
    <source>
        <dbReference type="Proteomes" id="UP000823913"/>
    </source>
</evidence>
<dbReference type="CDD" id="cd08646">
    <property type="entry name" value="FMT_core_Met-tRNA-FMT_N"/>
    <property type="match status" value="1"/>
</dbReference>
<dbReference type="InterPro" id="IPR036477">
    <property type="entry name" value="Formyl_transf_N_sf"/>
</dbReference>
<dbReference type="AlphaFoldDB" id="A0A9D1E7R0"/>
<dbReference type="SUPFAM" id="SSF50486">
    <property type="entry name" value="FMT C-terminal domain-like"/>
    <property type="match status" value="1"/>
</dbReference>
<dbReference type="PANTHER" id="PTHR11138">
    <property type="entry name" value="METHIONYL-TRNA FORMYLTRANSFERASE"/>
    <property type="match status" value="1"/>
</dbReference>
<organism evidence="8 9">
    <name type="scientific">Candidatus Coproplasma avicola</name>
    <dbReference type="NCBI Taxonomy" id="2840744"/>
    <lineage>
        <taxon>Bacteria</taxon>
        <taxon>Bacillati</taxon>
        <taxon>Bacillota</taxon>
        <taxon>Clostridia</taxon>
        <taxon>Eubacteriales</taxon>
        <taxon>Candidatus Coproplasma</taxon>
    </lineage>
</organism>
<reference evidence="8" key="2">
    <citation type="journal article" date="2021" name="PeerJ">
        <title>Extensive microbial diversity within the chicken gut microbiome revealed by metagenomics and culture.</title>
        <authorList>
            <person name="Gilroy R."/>
            <person name="Ravi A."/>
            <person name="Getino M."/>
            <person name="Pursley I."/>
            <person name="Horton D.L."/>
            <person name="Alikhan N.F."/>
            <person name="Baker D."/>
            <person name="Gharbi K."/>
            <person name="Hall N."/>
            <person name="Watson M."/>
            <person name="Adriaenssens E.M."/>
            <person name="Foster-Nyarko E."/>
            <person name="Jarju S."/>
            <person name="Secka A."/>
            <person name="Antonio M."/>
            <person name="Oren A."/>
            <person name="Chaudhuri R.R."/>
            <person name="La Ragione R."/>
            <person name="Hildebrand F."/>
            <person name="Pallen M.J."/>
        </authorList>
    </citation>
    <scope>NUCLEOTIDE SEQUENCE</scope>
    <source>
        <strain evidence="8">ChiW16-3235</strain>
    </source>
</reference>
<dbReference type="EMBL" id="DVHK01000127">
    <property type="protein sequence ID" value="HIR67629.1"/>
    <property type="molecule type" value="Genomic_DNA"/>
</dbReference>
<reference evidence="8" key="1">
    <citation type="submission" date="2020-10" db="EMBL/GenBank/DDBJ databases">
        <authorList>
            <person name="Gilroy R."/>
        </authorList>
    </citation>
    <scope>NUCLEOTIDE SEQUENCE</scope>
    <source>
        <strain evidence="8">ChiW16-3235</strain>
    </source>
</reference>
<evidence type="ECO:0000256" key="4">
    <source>
        <dbReference type="ARBA" id="ARBA00022917"/>
    </source>
</evidence>
<comment type="caution">
    <text evidence="8">The sequence shown here is derived from an EMBL/GenBank/DDBJ whole genome shotgun (WGS) entry which is preliminary data.</text>
</comment>
<dbReference type="PANTHER" id="PTHR11138:SF5">
    <property type="entry name" value="METHIONYL-TRNA FORMYLTRANSFERASE, MITOCHONDRIAL"/>
    <property type="match status" value="1"/>
</dbReference>
<evidence type="ECO:0000256" key="1">
    <source>
        <dbReference type="ARBA" id="ARBA00010699"/>
    </source>
</evidence>
<evidence type="ECO:0000259" key="6">
    <source>
        <dbReference type="Pfam" id="PF00551"/>
    </source>
</evidence>
<dbReference type="SUPFAM" id="SSF53328">
    <property type="entry name" value="Formyltransferase"/>
    <property type="match status" value="1"/>
</dbReference>
<dbReference type="Pfam" id="PF00551">
    <property type="entry name" value="Formyl_trans_N"/>
    <property type="match status" value="1"/>
</dbReference>